<dbReference type="AlphaFoldDB" id="A0A0X8JSE8"/>
<dbReference type="Proteomes" id="UP000063964">
    <property type="component" value="Chromosome"/>
</dbReference>
<evidence type="ECO:0000259" key="9">
    <source>
        <dbReference type="Pfam" id="PF00561"/>
    </source>
</evidence>
<comment type="catalytic activity">
    <reaction evidence="7">
        <text>L-homoserine + acetyl-CoA = O-acetyl-L-homoserine + CoA</text>
        <dbReference type="Rhea" id="RHEA:13701"/>
        <dbReference type="ChEBI" id="CHEBI:57287"/>
        <dbReference type="ChEBI" id="CHEBI:57288"/>
        <dbReference type="ChEBI" id="CHEBI:57476"/>
        <dbReference type="ChEBI" id="CHEBI:57716"/>
        <dbReference type="EC" id="2.3.1.31"/>
    </reaction>
</comment>
<dbReference type="EMBL" id="CP014230">
    <property type="protein sequence ID" value="AMD93927.1"/>
    <property type="molecule type" value="Genomic_DNA"/>
</dbReference>
<keyword evidence="4 7" id="KW-0808">Transferase</keyword>
<dbReference type="PIRSF" id="PIRSF000443">
    <property type="entry name" value="Homoser_Ac_trans"/>
    <property type="match status" value="1"/>
</dbReference>
<dbReference type="PANTHER" id="PTHR32268">
    <property type="entry name" value="HOMOSERINE O-ACETYLTRANSFERASE"/>
    <property type="match status" value="1"/>
</dbReference>
<dbReference type="GO" id="GO:0009086">
    <property type="term" value="P:methionine biosynthetic process"/>
    <property type="evidence" value="ECO:0007669"/>
    <property type="project" value="UniProtKB-UniRule"/>
</dbReference>
<keyword evidence="6 7" id="KW-0012">Acyltransferase</keyword>
<keyword evidence="11" id="KW-1185">Reference proteome</keyword>
<feature type="binding site" evidence="7">
    <location>
        <position position="227"/>
    </location>
    <ligand>
        <name>substrate</name>
    </ligand>
</feature>
<sequence length="381" mass="41765">MTKNTTASVGLVRTQFFTFGHKPEAMVLDSGVALSPVTLAYETYGALNADRSNAVLICHALTGDAHVAGYHSDEDKPGWWEDYVGPGKPIDTDRYFVICSNVLGSCMGSSGPASLNPATGGYWGLDFPLVTIADMVRAQRELLRHLGIEHLLAVIGGSLGGMQALQWAASYPDMMDGVLALATTSRHSPQAIAFNEVARQSIMSDPHWNGGDYYDAQRPDLGLAVARMIGHITYLSDESMHVKFGRELRHGGGFAFNFETEFQVESYLHHQGKKFVERFDANAFLYVTKAADYFDLDLTNSDSPARQALGRTKARFLLVSFTSDWLYPTYQSRQVVEVLKQLGRDATFCEITAAWGHDAFLLPGTHLETAIGGFLGGLHAR</sequence>
<dbReference type="GO" id="GO:0004414">
    <property type="term" value="F:homoserine O-acetyltransferase activity"/>
    <property type="evidence" value="ECO:0007669"/>
    <property type="project" value="UniProtKB-UniRule"/>
</dbReference>
<dbReference type="NCBIfam" id="TIGR01392">
    <property type="entry name" value="homoserO_Ac_trn"/>
    <property type="match status" value="1"/>
</dbReference>
<gene>
    <name evidence="10" type="primary">metX</name>
    <name evidence="7" type="synonym">metXA</name>
    <name evidence="10" type="ORF">AXF15_13015</name>
</gene>
<comment type="subcellular location">
    <subcellularLocation>
        <location evidence="7">Cytoplasm</location>
    </subcellularLocation>
</comment>
<feature type="domain" description="AB hydrolase-1" evidence="9">
    <location>
        <begin position="53"/>
        <end position="361"/>
    </location>
</feature>
<dbReference type="EC" id="2.3.1.31" evidence="7"/>
<comment type="similarity">
    <text evidence="7">Belongs to the AB hydrolase superfamily. MetX family.</text>
</comment>
<dbReference type="InterPro" id="IPR029058">
    <property type="entry name" value="AB_hydrolase_fold"/>
</dbReference>
<organism evidence="10 11">
    <name type="scientific">Desulfomicrobium orale DSM 12838</name>
    <dbReference type="NCBI Taxonomy" id="888061"/>
    <lineage>
        <taxon>Bacteria</taxon>
        <taxon>Pseudomonadati</taxon>
        <taxon>Thermodesulfobacteriota</taxon>
        <taxon>Desulfovibrionia</taxon>
        <taxon>Desulfovibrionales</taxon>
        <taxon>Desulfomicrobiaceae</taxon>
        <taxon>Desulfomicrobium</taxon>
    </lineage>
</organism>
<name>A0A0X8JSE8_9BACT</name>
<dbReference type="Pfam" id="PF00561">
    <property type="entry name" value="Abhydrolase_1"/>
    <property type="match status" value="1"/>
</dbReference>
<dbReference type="NCBIfam" id="NF001209">
    <property type="entry name" value="PRK00175.1"/>
    <property type="match status" value="1"/>
</dbReference>
<evidence type="ECO:0000313" key="11">
    <source>
        <dbReference type="Proteomes" id="UP000063964"/>
    </source>
</evidence>
<dbReference type="UniPathway" id="UPA00051">
    <property type="reaction ID" value="UER00074"/>
</dbReference>
<dbReference type="GO" id="GO:0005737">
    <property type="term" value="C:cytoplasm"/>
    <property type="evidence" value="ECO:0007669"/>
    <property type="project" value="UniProtKB-SubCell"/>
</dbReference>
<dbReference type="InterPro" id="IPR008220">
    <property type="entry name" value="HAT_MetX-like"/>
</dbReference>
<evidence type="ECO:0000313" key="10">
    <source>
        <dbReference type="EMBL" id="AMD93927.1"/>
    </source>
</evidence>
<dbReference type="RefSeq" id="WP_066608424.1">
    <property type="nucleotide sequence ID" value="NZ_CP014230.1"/>
</dbReference>
<comment type="function">
    <text evidence="7">Transfers an acetyl group from acetyl-CoA to L-homoserine, forming acetyl-L-homoserine.</text>
</comment>
<feature type="binding site" evidence="7">
    <location>
        <position position="358"/>
    </location>
    <ligand>
        <name>substrate</name>
    </ligand>
</feature>
<dbReference type="PANTHER" id="PTHR32268:SF11">
    <property type="entry name" value="HOMOSERINE O-ACETYLTRANSFERASE"/>
    <property type="match status" value="1"/>
</dbReference>
<evidence type="ECO:0000256" key="2">
    <source>
        <dbReference type="ARBA" id="ARBA00022490"/>
    </source>
</evidence>
<protein>
    <recommendedName>
        <fullName evidence="7">Homoserine O-acetyltransferase</fullName>
        <shortName evidence="7">HAT</shortName>
        <ecNumber evidence="7">2.3.1.31</ecNumber>
    </recommendedName>
    <alternativeName>
        <fullName evidence="7">Homoserine transacetylase</fullName>
        <shortName evidence="7">HTA</shortName>
    </alternativeName>
</protein>
<evidence type="ECO:0000256" key="8">
    <source>
        <dbReference type="PIRSR" id="PIRSR000443-1"/>
    </source>
</evidence>
<reference evidence="11" key="1">
    <citation type="submission" date="2016-02" db="EMBL/GenBank/DDBJ databases">
        <authorList>
            <person name="Holder M.E."/>
            <person name="Ajami N.J."/>
            <person name="Petrosino J.F."/>
        </authorList>
    </citation>
    <scope>NUCLEOTIDE SEQUENCE [LARGE SCALE GENOMIC DNA]</scope>
    <source>
        <strain evidence="11">DSM 12838</strain>
    </source>
</reference>
<comment type="pathway">
    <text evidence="7">Amino-acid biosynthesis; L-methionine biosynthesis via de novo pathway; O-acetyl-L-homoserine from L-homoserine: step 1/1.</text>
</comment>
<dbReference type="STRING" id="888061.AXF15_13015"/>
<evidence type="ECO:0000256" key="5">
    <source>
        <dbReference type="ARBA" id="ARBA00023167"/>
    </source>
</evidence>
<dbReference type="OrthoDB" id="9800754at2"/>
<dbReference type="Gene3D" id="1.10.1740.110">
    <property type="match status" value="1"/>
</dbReference>
<evidence type="ECO:0000256" key="4">
    <source>
        <dbReference type="ARBA" id="ARBA00022679"/>
    </source>
</evidence>
<evidence type="ECO:0000256" key="6">
    <source>
        <dbReference type="ARBA" id="ARBA00023315"/>
    </source>
</evidence>
<feature type="active site" description="Nucleophile" evidence="7 8">
    <location>
        <position position="158"/>
    </location>
</feature>
<evidence type="ECO:0000256" key="3">
    <source>
        <dbReference type="ARBA" id="ARBA00022605"/>
    </source>
</evidence>
<comment type="subunit">
    <text evidence="1 7">Homodimer.</text>
</comment>
<keyword evidence="2 7" id="KW-0963">Cytoplasm</keyword>
<feature type="active site" evidence="7 8">
    <location>
        <position position="324"/>
    </location>
</feature>
<evidence type="ECO:0000256" key="7">
    <source>
        <dbReference type="HAMAP-Rule" id="MF_00296"/>
    </source>
</evidence>
<evidence type="ECO:0000256" key="1">
    <source>
        <dbReference type="ARBA" id="ARBA00011738"/>
    </source>
</evidence>
<dbReference type="InterPro" id="IPR000073">
    <property type="entry name" value="AB_hydrolase_1"/>
</dbReference>
<keyword evidence="3 7" id="KW-0028">Amino-acid biosynthesis</keyword>
<proteinExistence type="inferred from homology"/>
<comment type="caution">
    <text evidence="7">Lacks conserved residue(s) required for the propagation of feature annotation.</text>
</comment>
<dbReference type="HAMAP" id="MF_00296">
    <property type="entry name" value="MetX_acyltransf"/>
    <property type="match status" value="1"/>
</dbReference>
<dbReference type="GO" id="GO:0009092">
    <property type="term" value="P:homoserine metabolic process"/>
    <property type="evidence" value="ECO:0007669"/>
    <property type="project" value="TreeGrafter"/>
</dbReference>
<keyword evidence="5 7" id="KW-0486">Methionine biosynthesis</keyword>
<accession>A0A0X8JSE8</accession>
<dbReference type="KEGG" id="doa:AXF15_13015"/>
<dbReference type="SUPFAM" id="SSF53474">
    <property type="entry name" value="alpha/beta-Hydrolases"/>
    <property type="match status" value="1"/>
</dbReference>
<dbReference type="FunFam" id="1.10.1740.110:FF:000001">
    <property type="entry name" value="Homoserine O-acetyltransferase"/>
    <property type="match status" value="1"/>
</dbReference>
<feature type="active site" evidence="7 8">
    <location>
        <position position="357"/>
    </location>
</feature>
<dbReference type="Gene3D" id="3.40.50.1820">
    <property type="entry name" value="alpha/beta hydrolase"/>
    <property type="match status" value="1"/>
</dbReference>